<protein>
    <recommendedName>
        <fullName evidence="1">Putative auto-transporter adhesin head GIN domain-containing protein</fullName>
    </recommendedName>
</protein>
<dbReference type="AlphaFoldDB" id="A0A918J6F8"/>
<gene>
    <name evidence="2" type="ORF">GCM10007383_32120</name>
</gene>
<organism evidence="2 3">
    <name type="scientific">Arenibacter certesii</name>
    <dbReference type="NCBI Taxonomy" id="228955"/>
    <lineage>
        <taxon>Bacteria</taxon>
        <taxon>Pseudomonadati</taxon>
        <taxon>Bacteroidota</taxon>
        <taxon>Flavobacteriia</taxon>
        <taxon>Flavobacteriales</taxon>
        <taxon>Flavobacteriaceae</taxon>
        <taxon>Arenibacter</taxon>
    </lineage>
</organism>
<dbReference type="Proteomes" id="UP000634668">
    <property type="component" value="Unassembled WGS sequence"/>
</dbReference>
<dbReference type="Gene3D" id="2.160.20.120">
    <property type="match status" value="1"/>
</dbReference>
<sequence>MTASQEVTPRTYSLSGFTAVEVSDNFNVTIVFSDIEEKVVVTANDNLHKYIGLTLVGERLHIKLNHINKIKGKETLNVMISAKNITDFRASGNSKLLLKNSLYAQKLKIDLVGNVWFSGNLTTNFLDLKAKGNCMVELTGTTKNMSATLSGNSELTDYGLAVEVLKIDLSGNSNSYLSVSKTIDIKGRGNSMLFYKGDATIVHQDLSTGAKIEKKG</sequence>
<reference evidence="2" key="1">
    <citation type="journal article" date="2014" name="Int. J. Syst. Evol. Microbiol.">
        <title>Complete genome sequence of Corynebacterium casei LMG S-19264T (=DSM 44701T), isolated from a smear-ripened cheese.</title>
        <authorList>
            <consortium name="US DOE Joint Genome Institute (JGI-PGF)"/>
            <person name="Walter F."/>
            <person name="Albersmeier A."/>
            <person name="Kalinowski J."/>
            <person name="Ruckert C."/>
        </authorList>
    </citation>
    <scope>NUCLEOTIDE SEQUENCE</scope>
    <source>
        <strain evidence="2">KCTC 12113</strain>
    </source>
</reference>
<accession>A0A918J6F8</accession>
<feature type="domain" description="Putative auto-transporter adhesin head GIN" evidence="1">
    <location>
        <begin position="17"/>
        <end position="199"/>
    </location>
</feature>
<comment type="caution">
    <text evidence="2">The sequence shown here is derived from an EMBL/GenBank/DDBJ whole genome shotgun (WGS) entry which is preliminary data.</text>
</comment>
<dbReference type="EMBL" id="BMWP01000027">
    <property type="protein sequence ID" value="GGW45348.1"/>
    <property type="molecule type" value="Genomic_DNA"/>
</dbReference>
<evidence type="ECO:0000313" key="3">
    <source>
        <dbReference type="Proteomes" id="UP000634668"/>
    </source>
</evidence>
<keyword evidence="3" id="KW-1185">Reference proteome</keyword>
<evidence type="ECO:0000259" key="1">
    <source>
        <dbReference type="Pfam" id="PF10988"/>
    </source>
</evidence>
<evidence type="ECO:0000313" key="2">
    <source>
        <dbReference type="EMBL" id="GGW45348.1"/>
    </source>
</evidence>
<reference evidence="2" key="2">
    <citation type="submission" date="2020-09" db="EMBL/GenBank/DDBJ databases">
        <authorList>
            <person name="Sun Q."/>
            <person name="Kim S."/>
        </authorList>
    </citation>
    <scope>NUCLEOTIDE SEQUENCE</scope>
    <source>
        <strain evidence="2">KCTC 12113</strain>
    </source>
</reference>
<dbReference type="InterPro" id="IPR021255">
    <property type="entry name" value="DUF2807"/>
</dbReference>
<name>A0A918J6F8_9FLAO</name>
<proteinExistence type="predicted"/>
<dbReference type="Pfam" id="PF10988">
    <property type="entry name" value="DUF2807"/>
    <property type="match status" value="1"/>
</dbReference>